<feature type="transmembrane region" description="Helical" evidence="1">
    <location>
        <begin position="140"/>
        <end position="160"/>
    </location>
</feature>
<keyword evidence="1" id="KW-1133">Transmembrane helix</keyword>
<dbReference type="AlphaFoldDB" id="A0A2V1E9L1"/>
<feature type="transmembrane region" description="Helical" evidence="1">
    <location>
        <begin position="172"/>
        <end position="192"/>
    </location>
</feature>
<dbReference type="STRING" id="97972.A0A2V1E9L1"/>
<dbReference type="OrthoDB" id="5577218at2759"/>
<feature type="transmembrane region" description="Helical" evidence="1">
    <location>
        <begin position="300"/>
        <end position="321"/>
    </location>
</feature>
<protein>
    <submittedName>
        <fullName evidence="2">ICE2-domain-containing protein</fullName>
    </submittedName>
</protein>
<keyword evidence="3" id="KW-1185">Reference proteome</keyword>
<evidence type="ECO:0000313" key="2">
    <source>
        <dbReference type="EMBL" id="PVI06852.1"/>
    </source>
</evidence>
<dbReference type="Pfam" id="PF08426">
    <property type="entry name" value="ICE2"/>
    <property type="match status" value="1"/>
</dbReference>
<dbReference type="GO" id="GO:0097038">
    <property type="term" value="C:perinuclear endoplasmic reticulum"/>
    <property type="evidence" value="ECO:0007669"/>
    <property type="project" value="TreeGrafter"/>
</dbReference>
<accession>A0A2V1E9L1</accession>
<feature type="transmembrane region" description="Helical" evidence="1">
    <location>
        <begin position="231"/>
        <end position="248"/>
    </location>
</feature>
<sequence length="445" mass="49046">MWLTKVLSSTSFLGAIIFTIPLAFDIGGRQCGLAFSLALSTYYFFYSALRLFTPDDSRFRWSICKLFALTQWLMIPTFLIWSLNKFSVDSDNSSGWVERTFGRKRAQDASVHEWIFGVDGLMETITIGTWDKVLRYSTPIFQVGEGFCSLLVIQAAGQITRWLVNRERGDNWMIGLLIASASIISSSVYFLWRITTFPEVSNVDAILIGVALTTAIFLCAWGIVSGRGNPVESSLLFAYVTLCIYQIFTDYQPAPGSSAASDTPSDPALPPLPPIIMASYTTLIHALGSLPTIMHTAFNLMVGAVMTITPSVIISLAYRVFVMYAAARIIPAVRESGARALSQEPSLDDDDDTTKVLGLLTWFSPSILIAVYTSLLMQHFASGNGGSADVGSAVQGEWWKNQGGDTGGNFWRWINLAVTMAIYAVELRISKEDDDGRLTSHWKSD</sequence>
<name>A0A2V1E9L1_9PLEO</name>
<keyword evidence="1" id="KW-0812">Transmembrane</keyword>
<proteinExistence type="predicted"/>
<feature type="transmembrane region" description="Helical" evidence="1">
    <location>
        <begin position="356"/>
        <end position="377"/>
    </location>
</feature>
<dbReference type="PANTHER" id="PTHR31726:SF2">
    <property type="entry name" value="PROTEIN ICE2"/>
    <property type="match status" value="1"/>
</dbReference>
<dbReference type="PANTHER" id="PTHR31726">
    <property type="entry name" value="PROTEIN ICE2"/>
    <property type="match status" value="1"/>
</dbReference>
<evidence type="ECO:0000313" key="3">
    <source>
        <dbReference type="Proteomes" id="UP000244855"/>
    </source>
</evidence>
<dbReference type="Proteomes" id="UP000244855">
    <property type="component" value="Unassembled WGS sequence"/>
</dbReference>
<dbReference type="GO" id="GO:0032541">
    <property type="term" value="C:cortical endoplasmic reticulum"/>
    <property type="evidence" value="ECO:0007669"/>
    <property type="project" value="TreeGrafter"/>
</dbReference>
<feature type="transmembrane region" description="Helical" evidence="1">
    <location>
        <begin position="64"/>
        <end position="83"/>
    </location>
</feature>
<organism evidence="2 3">
    <name type="scientific">Periconia macrospinosa</name>
    <dbReference type="NCBI Taxonomy" id="97972"/>
    <lineage>
        <taxon>Eukaryota</taxon>
        <taxon>Fungi</taxon>
        <taxon>Dikarya</taxon>
        <taxon>Ascomycota</taxon>
        <taxon>Pezizomycotina</taxon>
        <taxon>Dothideomycetes</taxon>
        <taxon>Pleosporomycetidae</taxon>
        <taxon>Pleosporales</taxon>
        <taxon>Massarineae</taxon>
        <taxon>Periconiaceae</taxon>
        <taxon>Periconia</taxon>
    </lineage>
</organism>
<gene>
    <name evidence="2" type="ORF">DM02DRAFT_377218</name>
</gene>
<feature type="transmembrane region" description="Helical" evidence="1">
    <location>
        <begin position="33"/>
        <end position="52"/>
    </location>
</feature>
<keyword evidence="1" id="KW-0472">Membrane</keyword>
<dbReference type="GO" id="GO:0048309">
    <property type="term" value="P:endoplasmic reticulum inheritance"/>
    <property type="evidence" value="ECO:0007669"/>
    <property type="project" value="TreeGrafter"/>
</dbReference>
<evidence type="ECO:0000256" key="1">
    <source>
        <dbReference type="SAM" id="Phobius"/>
    </source>
</evidence>
<dbReference type="EMBL" id="KZ805306">
    <property type="protein sequence ID" value="PVI06852.1"/>
    <property type="molecule type" value="Genomic_DNA"/>
</dbReference>
<dbReference type="GO" id="GO:0005789">
    <property type="term" value="C:endoplasmic reticulum membrane"/>
    <property type="evidence" value="ECO:0007669"/>
    <property type="project" value="TreeGrafter"/>
</dbReference>
<dbReference type="InterPro" id="IPR013635">
    <property type="entry name" value="Ice2"/>
</dbReference>
<dbReference type="GO" id="GO:0000921">
    <property type="term" value="P:septin ring assembly"/>
    <property type="evidence" value="ECO:0007669"/>
    <property type="project" value="TreeGrafter"/>
</dbReference>
<reference evidence="2 3" key="1">
    <citation type="journal article" date="2018" name="Sci. Rep.">
        <title>Comparative genomics provides insights into the lifestyle and reveals functional heterogeneity of dark septate endophytic fungi.</title>
        <authorList>
            <person name="Knapp D.G."/>
            <person name="Nemeth J.B."/>
            <person name="Barry K."/>
            <person name="Hainaut M."/>
            <person name="Henrissat B."/>
            <person name="Johnson J."/>
            <person name="Kuo A."/>
            <person name="Lim J.H.P."/>
            <person name="Lipzen A."/>
            <person name="Nolan M."/>
            <person name="Ohm R.A."/>
            <person name="Tamas L."/>
            <person name="Grigoriev I.V."/>
            <person name="Spatafora J.W."/>
            <person name="Nagy L.G."/>
            <person name="Kovacs G.M."/>
        </authorList>
    </citation>
    <scope>NUCLEOTIDE SEQUENCE [LARGE SCALE GENOMIC DNA]</scope>
    <source>
        <strain evidence="2 3">DSE2036</strain>
    </source>
</reference>
<feature type="transmembrane region" description="Helical" evidence="1">
    <location>
        <begin position="204"/>
        <end position="224"/>
    </location>
</feature>